<evidence type="ECO:0000313" key="3">
    <source>
        <dbReference type="Proteomes" id="UP000796880"/>
    </source>
</evidence>
<evidence type="ECO:0000259" key="1">
    <source>
        <dbReference type="PROSITE" id="PS50076"/>
    </source>
</evidence>
<dbReference type="PROSITE" id="PS50076">
    <property type="entry name" value="DNAJ_2"/>
    <property type="match status" value="1"/>
</dbReference>
<proteinExistence type="predicted"/>
<dbReference type="EMBL" id="VOIH02000010">
    <property type="protein sequence ID" value="KAF3434996.1"/>
    <property type="molecule type" value="Genomic_DNA"/>
</dbReference>
<dbReference type="Pfam" id="PF00226">
    <property type="entry name" value="DnaJ"/>
    <property type="match status" value="1"/>
</dbReference>
<keyword evidence="3" id="KW-1185">Reference proteome</keyword>
<dbReference type="GO" id="GO:0009507">
    <property type="term" value="C:chloroplast"/>
    <property type="evidence" value="ECO:0007669"/>
    <property type="project" value="TreeGrafter"/>
</dbReference>
<dbReference type="InterPro" id="IPR036869">
    <property type="entry name" value="J_dom_sf"/>
</dbReference>
<dbReference type="InterPro" id="IPR001623">
    <property type="entry name" value="DnaJ_domain"/>
</dbReference>
<dbReference type="CDD" id="cd06257">
    <property type="entry name" value="DnaJ"/>
    <property type="match status" value="1"/>
</dbReference>
<dbReference type="OrthoDB" id="10250354at2759"/>
<name>A0A8K0GRR2_9ROSA</name>
<dbReference type="SMART" id="SM00271">
    <property type="entry name" value="DnaJ"/>
    <property type="match status" value="1"/>
</dbReference>
<dbReference type="PANTHER" id="PTHR45090:SF8">
    <property type="entry name" value="J DOMAIN-CONTAINING PROTEIN"/>
    <property type="match status" value="1"/>
</dbReference>
<dbReference type="PRINTS" id="PR00625">
    <property type="entry name" value="JDOMAIN"/>
</dbReference>
<comment type="caution">
    <text evidence="2">The sequence shown here is derived from an EMBL/GenBank/DDBJ whole genome shotgun (WGS) entry which is preliminary data.</text>
</comment>
<reference evidence="2" key="1">
    <citation type="submission" date="2020-03" db="EMBL/GenBank/DDBJ databases">
        <title>A high-quality chromosome-level genome assembly of a woody plant with both climbing and erect habits, Rhamnella rubrinervis.</title>
        <authorList>
            <person name="Lu Z."/>
            <person name="Yang Y."/>
            <person name="Zhu X."/>
            <person name="Sun Y."/>
        </authorList>
    </citation>
    <scope>NUCLEOTIDE SEQUENCE</scope>
    <source>
        <strain evidence="2">BYM</strain>
        <tissue evidence="2">Leaf</tissue>
    </source>
</reference>
<dbReference type="PROSITE" id="PS00636">
    <property type="entry name" value="DNAJ_1"/>
    <property type="match status" value="1"/>
</dbReference>
<dbReference type="Proteomes" id="UP000796880">
    <property type="component" value="Unassembled WGS sequence"/>
</dbReference>
<evidence type="ECO:0000313" key="2">
    <source>
        <dbReference type="EMBL" id="KAF3434996.1"/>
    </source>
</evidence>
<accession>A0A8K0GRR2</accession>
<feature type="domain" description="J" evidence="1">
    <location>
        <begin position="53"/>
        <end position="122"/>
    </location>
</feature>
<dbReference type="AlphaFoldDB" id="A0A8K0GRR2"/>
<dbReference type="InterPro" id="IPR053232">
    <property type="entry name" value="DnaJ_C/III_chloroplastic"/>
</dbReference>
<sequence length="176" mass="20715">MAFSLTSSIEAAKPLLPYPNNIKNQRRRPHKVFISFTCRSSSSATTQPESNTNFYKMLCLSPERASMDEIKKAYRSMARRHHPDVCHDPSMKEESTKMFAQLNEAYQTLSDPVLRQEYDYEMGFRSSFGRTFKADLNDRVGRQRWQEQIVELKRRSNRRMAQKEGYSWGSRMRAQQ</sequence>
<gene>
    <name evidence="2" type="ORF">FNV43_RR22083</name>
</gene>
<dbReference type="SUPFAM" id="SSF46565">
    <property type="entry name" value="Chaperone J-domain"/>
    <property type="match status" value="1"/>
</dbReference>
<dbReference type="PANTHER" id="PTHR45090">
    <property type="entry name" value="CHAPERONE PROTEIN DNAJ 20 CHLOROPLASTIC"/>
    <property type="match status" value="1"/>
</dbReference>
<protein>
    <recommendedName>
        <fullName evidence="1">J domain-containing protein</fullName>
    </recommendedName>
</protein>
<dbReference type="Gene3D" id="1.10.287.110">
    <property type="entry name" value="DnaJ domain"/>
    <property type="match status" value="1"/>
</dbReference>
<dbReference type="InterPro" id="IPR018253">
    <property type="entry name" value="DnaJ_domain_CS"/>
</dbReference>
<organism evidence="2 3">
    <name type="scientific">Rhamnella rubrinervis</name>
    <dbReference type="NCBI Taxonomy" id="2594499"/>
    <lineage>
        <taxon>Eukaryota</taxon>
        <taxon>Viridiplantae</taxon>
        <taxon>Streptophyta</taxon>
        <taxon>Embryophyta</taxon>
        <taxon>Tracheophyta</taxon>
        <taxon>Spermatophyta</taxon>
        <taxon>Magnoliopsida</taxon>
        <taxon>eudicotyledons</taxon>
        <taxon>Gunneridae</taxon>
        <taxon>Pentapetalae</taxon>
        <taxon>rosids</taxon>
        <taxon>fabids</taxon>
        <taxon>Rosales</taxon>
        <taxon>Rhamnaceae</taxon>
        <taxon>rhamnoid group</taxon>
        <taxon>Rhamneae</taxon>
        <taxon>Rhamnella</taxon>
    </lineage>
</organism>